<evidence type="ECO:0000313" key="1">
    <source>
        <dbReference type="EMBL" id="ANE83335.1"/>
    </source>
</evidence>
<keyword evidence="1" id="KW-0614">Plasmid</keyword>
<dbReference type="AlphaFoldDB" id="A0A172UWC7"/>
<sequence>MGEVDDTLTCLRDTARHQSIAVAKRLRIIGHYLDGTSGGQPWLLPCPSAGRFDPAGVQGEELGLLHE</sequence>
<proteinExistence type="predicted"/>
<dbReference type="Proteomes" id="UP000077143">
    <property type="component" value="Plasmid pMYC1"/>
</dbReference>
<organism evidence="1 2">
    <name type="scientific">Mycobacterium adipatum</name>
    <dbReference type="NCBI Taxonomy" id="1682113"/>
    <lineage>
        <taxon>Bacteria</taxon>
        <taxon>Bacillati</taxon>
        <taxon>Actinomycetota</taxon>
        <taxon>Actinomycetes</taxon>
        <taxon>Mycobacteriales</taxon>
        <taxon>Mycobacteriaceae</taxon>
        <taxon>Mycobacterium</taxon>
    </lineage>
</organism>
<dbReference type="KEGG" id="madi:A7U43_27770"/>
<accession>A0A172UWC7</accession>
<keyword evidence="2" id="KW-1185">Reference proteome</keyword>
<gene>
    <name evidence="1" type="ORF">A7U43_27770</name>
</gene>
<dbReference type="EMBL" id="CP015597">
    <property type="protein sequence ID" value="ANE83335.1"/>
    <property type="molecule type" value="Genomic_DNA"/>
</dbReference>
<evidence type="ECO:0000313" key="2">
    <source>
        <dbReference type="Proteomes" id="UP000077143"/>
    </source>
</evidence>
<protein>
    <submittedName>
        <fullName evidence="1">Uncharacterized protein</fullName>
    </submittedName>
</protein>
<name>A0A172UWC7_9MYCO</name>
<geneLocation type="plasmid" evidence="2">
    <name>pmyc1</name>
</geneLocation>
<reference evidence="1 2" key="1">
    <citation type="submission" date="2016-05" db="EMBL/GenBank/DDBJ databases">
        <title>Complete genome sequence of a phthalic acid esters degrading Mycobacterium sp. YC-RL4.</title>
        <authorList>
            <person name="Ren L."/>
            <person name="Fan S."/>
            <person name="Ruth N."/>
            <person name="Jia Y."/>
            <person name="Wang J."/>
            <person name="Qiao C."/>
        </authorList>
    </citation>
    <scope>NUCLEOTIDE SEQUENCE [LARGE SCALE GENOMIC DNA]</scope>
    <source>
        <strain evidence="1 2">YC-RL4</strain>
        <plasmid evidence="2">pmyc1</plasmid>
    </source>
</reference>